<proteinExistence type="inferred from homology"/>
<dbReference type="PIRSF" id="PIRSF000390">
    <property type="entry name" value="PLP_StrS"/>
    <property type="match status" value="1"/>
</dbReference>
<dbReference type="AlphaFoldDB" id="S7UQ80"/>
<keyword evidence="6" id="KW-1185">Reference proteome</keyword>
<keyword evidence="5" id="KW-0808">Transferase</keyword>
<dbReference type="Gene3D" id="3.90.1150.10">
    <property type="entry name" value="Aspartate Aminotransferase, domain 1"/>
    <property type="match status" value="1"/>
</dbReference>
<feature type="modified residue" description="N6-(pyridoxal phosphate)lysine" evidence="3">
    <location>
        <position position="182"/>
    </location>
</feature>
<dbReference type="InterPro" id="IPR015422">
    <property type="entry name" value="PyrdxlP-dep_Trfase_small"/>
</dbReference>
<dbReference type="PANTHER" id="PTHR30244">
    <property type="entry name" value="TRANSAMINASE"/>
    <property type="match status" value="1"/>
</dbReference>
<dbReference type="EMBL" id="ATHI01000001">
    <property type="protein sequence ID" value="EPR36204.1"/>
    <property type="molecule type" value="Genomic_DNA"/>
</dbReference>
<evidence type="ECO:0000256" key="3">
    <source>
        <dbReference type="PIRSR" id="PIRSR000390-2"/>
    </source>
</evidence>
<dbReference type="CDD" id="cd00616">
    <property type="entry name" value="AHBA_syn"/>
    <property type="match status" value="1"/>
</dbReference>
<name>S7UQ80_9BACT</name>
<dbReference type="InterPro" id="IPR015421">
    <property type="entry name" value="PyrdxlP-dep_Trfase_major"/>
</dbReference>
<dbReference type="GO" id="GO:0000271">
    <property type="term" value="P:polysaccharide biosynthetic process"/>
    <property type="evidence" value="ECO:0007669"/>
    <property type="project" value="TreeGrafter"/>
</dbReference>
<dbReference type="PANTHER" id="PTHR30244:SF34">
    <property type="entry name" value="DTDP-4-AMINO-4,6-DIDEOXYGALACTOSE TRANSAMINASE"/>
    <property type="match status" value="1"/>
</dbReference>
<dbReference type="RefSeq" id="WP_020885618.1">
    <property type="nucleotide sequence ID" value="NZ_ATHI01000001.1"/>
</dbReference>
<dbReference type="SUPFAM" id="SSF53383">
    <property type="entry name" value="PLP-dependent transferases"/>
    <property type="match status" value="1"/>
</dbReference>
<dbReference type="Proteomes" id="UP000014975">
    <property type="component" value="Unassembled WGS sequence"/>
</dbReference>
<dbReference type="STRING" id="1121439.dsat_1732"/>
<dbReference type="eggNOG" id="COG0399">
    <property type="taxonomic scope" value="Bacteria"/>
</dbReference>
<evidence type="ECO:0000313" key="5">
    <source>
        <dbReference type="EMBL" id="EPR36204.1"/>
    </source>
</evidence>
<dbReference type="GO" id="GO:0008483">
    <property type="term" value="F:transaminase activity"/>
    <property type="evidence" value="ECO:0007669"/>
    <property type="project" value="UniProtKB-KW"/>
</dbReference>
<dbReference type="Gene3D" id="3.40.640.10">
    <property type="entry name" value="Type I PLP-dependent aspartate aminotransferase-like (Major domain)"/>
    <property type="match status" value="1"/>
</dbReference>
<dbReference type="InterPro" id="IPR000653">
    <property type="entry name" value="DegT/StrS_aminotransferase"/>
</dbReference>
<accession>S7UQ80</accession>
<keyword evidence="3 4" id="KW-0663">Pyridoxal phosphate</keyword>
<dbReference type="Pfam" id="PF01041">
    <property type="entry name" value="DegT_DnrJ_EryC1"/>
    <property type="match status" value="1"/>
</dbReference>
<dbReference type="OrthoDB" id="9766188at2"/>
<dbReference type="GO" id="GO:0030170">
    <property type="term" value="F:pyridoxal phosphate binding"/>
    <property type="evidence" value="ECO:0007669"/>
    <property type="project" value="TreeGrafter"/>
</dbReference>
<evidence type="ECO:0000256" key="4">
    <source>
        <dbReference type="RuleBase" id="RU004508"/>
    </source>
</evidence>
<reference evidence="5 6" key="1">
    <citation type="journal article" date="2013" name="Genome Announc.">
        <title>Draft genome sequences for three mercury-methylating, sulfate-reducing bacteria.</title>
        <authorList>
            <person name="Brown S.D."/>
            <person name="Hurt R.A.Jr."/>
            <person name="Gilmour C.C."/>
            <person name="Elias D.A."/>
        </authorList>
    </citation>
    <scope>NUCLEOTIDE SEQUENCE [LARGE SCALE GENOMIC DNA]</scope>
    <source>
        <strain evidence="5 6">DSM 16529</strain>
    </source>
</reference>
<comment type="similarity">
    <text evidence="1 4">Belongs to the DegT/DnrJ/EryC1 family.</text>
</comment>
<keyword evidence="5" id="KW-0032">Aminotransferase</keyword>
<evidence type="ECO:0000256" key="1">
    <source>
        <dbReference type="ARBA" id="ARBA00037999"/>
    </source>
</evidence>
<protein>
    <submittedName>
        <fullName evidence="5">DegT/DnrJ/EryC1/StrS aminotransferase</fullName>
    </submittedName>
</protein>
<comment type="caution">
    <text evidence="5">The sequence shown here is derived from an EMBL/GenBank/DDBJ whole genome shotgun (WGS) entry which is preliminary data.</text>
</comment>
<evidence type="ECO:0000256" key="2">
    <source>
        <dbReference type="PIRSR" id="PIRSR000390-1"/>
    </source>
</evidence>
<evidence type="ECO:0000313" key="6">
    <source>
        <dbReference type="Proteomes" id="UP000014975"/>
    </source>
</evidence>
<gene>
    <name evidence="5" type="ORF">dsat_1732</name>
</gene>
<dbReference type="PATRIC" id="fig|1121439.3.peg.116"/>
<feature type="active site" description="Proton acceptor" evidence="2">
    <location>
        <position position="182"/>
    </location>
</feature>
<dbReference type="InterPro" id="IPR015424">
    <property type="entry name" value="PyrdxlP-dep_Trfase"/>
</dbReference>
<sequence>MYAIPLIKPYVTDKLRQRVLDVLDSGYLTEGSVTQEFETAIRDFIGCRHALAVTSCTAGLEVGLRCLGIGPGDEVIVPDYTYPATACVVNIVGATAVVVDVDPRTMLIDCDALERAVTPRTRAVIPVSLFGSPLDYGRLDALKAKHGFFILEDAACSLGASQGGAMVGTHADISVFSFHPRKFVTTGEGGVITTDNAEWADWMLSYKHFGMGVSESRLATSFDRIGANYKLSNVLAAIGLAQMEDVDELLAERRVLAARYKDLLAARPGIDLPEAVAGGEHSWQTFCVFVKNRDAVMAAMREKGIEAQIGTYSLHMHKAFNDNPLVRFGGDMANSAFAFRHALALPMFHGMTEEEHIQVVDALAAAVG</sequence>
<organism evidence="5 6">
    <name type="scientific">Alkalidesulfovibrio alkalitolerans DSM 16529</name>
    <dbReference type="NCBI Taxonomy" id="1121439"/>
    <lineage>
        <taxon>Bacteria</taxon>
        <taxon>Pseudomonadati</taxon>
        <taxon>Thermodesulfobacteriota</taxon>
        <taxon>Desulfovibrionia</taxon>
        <taxon>Desulfovibrionales</taxon>
        <taxon>Desulfovibrionaceae</taxon>
        <taxon>Alkalidesulfovibrio</taxon>
    </lineage>
</organism>